<feature type="domain" description="HNH nuclease" evidence="2">
    <location>
        <begin position="379"/>
        <end position="430"/>
    </location>
</feature>
<dbReference type="Proteomes" id="UP000568050">
    <property type="component" value="Unassembled WGS sequence"/>
</dbReference>
<comment type="caution">
    <text evidence="3">The sequence shown here is derived from an EMBL/GenBank/DDBJ whole genome shotgun (WGS) entry which is preliminary data.</text>
</comment>
<keyword evidence="4" id="KW-1185">Reference proteome</keyword>
<sequence>MGDAIDAHADTLNADNGAGLLETIRAEAAAMQQRMLQLTAALDSAQATIDATDYAEALDTVARTRDSVAMMLGSLAVQAVQAELTHVVREQDESDSSYRKRRITAERHALSEVAILSRQSPHKARRFVTAQAIMSSAMPTIRRSVCRGDVEFEAAEAIALEATHAPDRATQMELDRILAGQIPFHRSAGTRYWKREAQRRLAELDPTIEKRRTTAARRGRTVTLHDCEDGMAVMRAYLPRLEAHRAYTALRAAADTIRFGPEGRPAPRFGEYGRLLPEEPTALSDSQARADALIRLLTGDAQPEAGSVTLNIVMTERQLLEPLRGGPVTIHGYGTAPLEDVTDMIRDNHQHMWIRRLFTHPTTGQLIQMDSQRRRFTGAMAEFVTLRSGGICQAPYCNGTPRHIDHVRPVAAGGDTSIDNAAALDATSNLAKGARLGAATPTADGAGITWRTTSGHETTIHHHDFRTAAEKEAADRAAAARTAARRAAEKHRTRDPDAAVQLLMGALNLPMPDFPPA</sequence>
<feature type="coiled-coil region" evidence="1">
    <location>
        <begin position="21"/>
        <end position="48"/>
    </location>
</feature>
<dbReference type="InterPro" id="IPR003615">
    <property type="entry name" value="HNH_nuc"/>
</dbReference>
<reference evidence="3 4" key="1">
    <citation type="submission" date="2020-08" db="EMBL/GenBank/DDBJ databases">
        <title>Sequencing the genomes of 1000 actinobacteria strains.</title>
        <authorList>
            <person name="Klenk H.-P."/>
        </authorList>
    </citation>
    <scope>NUCLEOTIDE SEQUENCE [LARGE SCALE GENOMIC DNA]</scope>
    <source>
        <strain evidence="3 4">DSM 23040</strain>
    </source>
</reference>
<dbReference type="AlphaFoldDB" id="A0A839QRR1"/>
<evidence type="ECO:0000313" key="3">
    <source>
        <dbReference type="EMBL" id="MBB3022358.1"/>
    </source>
</evidence>
<dbReference type="InterPro" id="IPR003870">
    <property type="entry name" value="DUF222"/>
</dbReference>
<dbReference type="SMART" id="SM00507">
    <property type="entry name" value="HNHc"/>
    <property type="match status" value="1"/>
</dbReference>
<evidence type="ECO:0000259" key="2">
    <source>
        <dbReference type="SMART" id="SM00507"/>
    </source>
</evidence>
<dbReference type="EMBL" id="JACHWP010000001">
    <property type="protein sequence ID" value="MBB3022358.1"/>
    <property type="molecule type" value="Genomic_DNA"/>
</dbReference>
<proteinExistence type="predicted"/>
<keyword evidence="1" id="KW-0175">Coiled coil</keyword>
<dbReference type="Pfam" id="PF02720">
    <property type="entry name" value="DUF222"/>
    <property type="match status" value="1"/>
</dbReference>
<dbReference type="CDD" id="cd00085">
    <property type="entry name" value="HNHc"/>
    <property type="match status" value="1"/>
</dbReference>
<protein>
    <recommendedName>
        <fullName evidence="2">HNH nuclease domain-containing protein</fullName>
    </recommendedName>
</protein>
<organism evidence="3 4">
    <name type="scientific">Helcobacillus massiliensis</name>
    <dbReference type="NCBI Taxonomy" id="521392"/>
    <lineage>
        <taxon>Bacteria</taxon>
        <taxon>Bacillati</taxon>
        <taxon>Actinomycetota</taxon>
        <taxon>Actinomycetes</taxon>
        <taxon>Micrococcales</taxon>
        <taxon>Dermabacteraceae</taxon>
        <taxon>Helcobacillus</taxon>
    </lineage>
</organism>
<accession>A0A839QRR1</accession>
<evidence type="ECO:0000256" key="1">
    <source>
        <dbReference type="SAM" id="Coils"/>
    </source>
</evidence>
<dbReference type="RefSeq" id="WP_183374341.1">
    <property type="nucleotide sequence ID" value="NZ_CBCSFZ010000002.1"/>
</dbReference>
<name>A0A839QRR1_9MICO</name>
<dbReference type="Gene3D" id="1.10.30.50">
    <property type="match status" value="1"/>
</dbReference>
<evidence type="ECO:0000313" key="4">
    <source>
        <dbReference type="Proteomes" id="UP000568050"/>
    </source>
</evidence>
<gene>
    <name evidence="3" type="ORF">FHX50_000606</name>
</gene>